<dbReference type="Proteomes" id="UP001596302">
    <property type="component" value="Unassembled WGS sequence"/>
</dbReference>
<gene>
    <name evidence="3" type="ORF">ACFQE5_08805</name>
</gene>
<keyword evidence="4" id="KW-1185">Reference proteome</keyword>
<keyword evidence="1" id="KW-0143">Chaperone</keyword>
<feature type="binding site" evidence="1">
    <location>
        <position position="113"/>
    </location>
    <ligand>
        <name>Zn(2+)</name>
        <dbReference type="ChEBI" id="CHEBI:29105"/>
    </ligand>
</feature>
<dbReference type="Gene3D" id="6.20.220.10">
    <property type="entry name" value="ClpX chaperone, C4-type zinc finger domain"/>
    <property type="match status" value="1"/>
</dbReference>
<keyword evidence="1" id="KW-0862">Zinc</keyword>
<accession>A0ABW1J0H2</accession>
<dbReference type="EMBL" id="JBHSQW010000017">
    <property type="protein sequence ID" value="MFC5994308.1"/>
    <property type="molecule type" value="Genomic_DNA"/>
</dbReference>
<feature type="binding site" evidence="1">
    <location>
        <position position="110"/>
    </location>
    <ligand>
        <name>Zn(2+)</name>
        <dbReference type="ChEBI" id="CHEBI:29105"/>
    </ligand>
</feature>
<organism evidence="3 4">
    <name type="scientific">Pseudonocardia hispaniensis</name>
    <dbReference type="NCBI Taxonomy" id="904933"/>
    <lineage>
        <taxon>Bacteria</taxon>
        <taxon>Bacillati</taxon>
        <taxon>Actinomycetota</taxon>
        <taxon>Actinomycetes</taxon>
        <taxon>Pseudonocardiales</taxon>
        <taxon>Pseudonocardiaceae</taxon>
        <taxon>Pseudonocardia</taxon>
    </lineage>
</organism>
<feature type="domain" description="ClpX-type ZB" evidence="2">
    <location>
        <begin position="76"/>
        <end position="124"/>
    </location>
</feature>
<evidence type="ECO:0000313" key="4">
    <source>
        <dbReference type="Proteomes" id="UP001596302"/>
    </source>
</evidence>
<protein>
    <submittedName>
        <fullName evidence="3">ClpX C4-type zinc finger protein</fullName>
    </submittedName>
</protein>
<evidence type="ECO:0000313" key="3">
    <source>
        <dbReference type="EMBL" id="MFC5994308.1"/>
    </source>
</evidence>
<comment type="similarity">
    <text evidence="1">Belongs to the ClpX chaperone family.</text>
</comment>
<dbReference type="SMART" id="SM00994">
    <property type="entry name" value="zf-C4_ClpX"/>
    <property type="match status" value="1"/>
</dbReference>
<evidence type="ECO:0000259" key="2">
    <source>
        <dbReference type="PROSITE" id="PS51902"/>
    </source>
</evidence>
<dbReference type="RefSeq" id="WP_379584341.1">
    <property type="nucleotide sequence ID" value="NZ_JBHSQW010000017.1"/>
</dbReference>
<feature type="binding site" evidence="1">
    <location>
        <position position="88"/>
    </location>
    <ligand>
        <name>Zn(2+)</name>
        <dbReference type="ChEBI" id="CHEBI:29105"/>
    </ligand>
</feature>
<keyword evidence="1" id="KW-0479">Metal-binding</keyword>
<dbReference type="SUPFAM" id="SSF57716">
    <property type="entry name" value="Glucocorticoid receptor-like (DNA-binding domain)"/>
    <property type="match status" value="1"/>
</dbReference>
<reference evidence="4" key="1">
    <citation type="journal article" date="2019" name="Int. J. Syst. Evol. Microbiol.">
        <title>The Global Catalogue of Microorganisms (GCM) 10K type strain sequencing project: providing services to taxonomists for standard genome sequencing and annotation.</title>
        <authorList>
            <consortium name="The Broad Institute Genomics Platform"/>
            <consortium name="The Broad Institute Genome Sequencing Center for Infectious Disease"/>
            <person name="Wu L."/>
            <person name="Ma J."/>
        </authorList>
    </citation>
    <scope>NUCLEOTIDE SEQUENCE [LARGE SCALE GENOMIC DNA]</scope>
    <source>
        <strain evidence="4">CCM 8391</strain>
    </source>
</reference>
<dbReference type="InterPro" id="IPR059188">
    <property type="entry name" value="Znf_CLPX-like"/>
</dbReference>
<dbReference type="InterPro" id="IPR038366">
    <property type="entry name" value="Znf_CppX_C4_sf"/>
</dbReference>
<comment type="caution">
    <text evidence="3">The sequence shown here is derived from an EMBL/GenBank/DDBJ whole genome shotgun (WGS) entry which is preliminary data.</text>
</comment>
<dbReference type="PROSITE" id="PS51902">
    <property type="entry name" value="CLPX_ZB"/>
    <property type="match status" value="1"/>
</dbReference>
<feature type="binding site" evidence="1">
    <location>
        <position position="91"/>
    </location>
    <ligand>
        <name>Zn(2+)</name>
        <dbReference type="ChEBI" id="CHEBI:29105"/>
    </ligand>
</feature>
<evidence type="ECO:0000256" key="1">
    <source>
        <dbReference type="PROSITE-ProRule" id="PRU01250"/>
    </source>
</evidence>
<dbReference type="Pfam" id="PF06689">
    <property type="entry name" value="zf-C4_ClpX"/>
    <property type="match status" value="1"/>
</dbReference>
<dbReference type="InterPro" id="IPR010603">
    <property type="entry name" value="Znf_CppX_C4"/>
</dbReference>
<name>A0ABW1J0H2_9PSEU</name>
<sequence>MTGAPAFVSHGSCCRLISTVADRGRCPTRMSRMVRMLTASACGGSGSRARRRPRTGAPWSSARSLGLMRLATLRIRRKRPWAVPLTRCSFCGQRAEQAGRLFPGPGVFICAGCAQRAADALVHA</sequence>
<proteinExistence type="inferred from homology"/>